<evidence type="ECO:0000256" key="1">
    <source>
        <dbReference type="ARBA" id="ARBA00003618"/>
    </source>
</evidence>
<dbReference type="GO" id="GO:0009432">
    <property type="term" value="P:SOS response"/>
    <property type="evidence" value="ECO:0007669"/>
    <property type="project" value="TreeGrafter"/>
</dbReference>
<evidence type="ECO:0000259" key="10">
    <source>
        <dbReference type="Pfam" id="PF02463"/>
    </source>
</evidence>
<keyword evidence="5 9" id="KW-0227">DNA damage</keyword>
<evidence type="ECO:0000256" key="6">
    <source>
        <dbReference type="ARBA" id="ARBA00022840"/>
    </source>
</evidence>
<keyword evidence="4" id="KW-0547">Nucleotide-binding</keyword>
<comment type="function">
    <text evidence="1 9">May be involved in recombinational repair of damaged DNA.</text>
</comment>
<dbReference type="PANTHER" id="PTHR11059:SF0">
    <property type="entry name" value="DNA REPAIR PROTEIN RECN"/>
    <property type="match status" value="1"/>
</dbReference>
<dbReference type="NCBIfam" id="NF008121">
    <property type="entry name" value="PRK10869.1"/>
    <property type="match status" value="1"/>
</dbReference>
<dbReference type="GO" id="GO:0005524">
    <property type="term" value="F:ATP binding"/>
    <property type="evidence" value="ECO:0007669"/>
    <property type="project" value="UniProtKB-KW"/>
</dbReference>
<dbReference type="PATRIC" id="fig|336831.14.peg.2353"/>
<evidence type="ECO:0000256" key="4">
    <source>
        <dbReference type="ARBA" id="ARBA00022741"/>
    </source>
</evidence>
<dbReference type="InterPro" id="IPR027417">
    <property type="entry name" value="P-loop_NTPase"/>
</dbReference>
<feature type="domain" description="RecF/RecN/SMC N-terminal" evidence="10">
    <location>
        <begin position="1"/>
        <end position="512"/>
    </location>
</feature>
<sequence length="557" mass="61967">MLSHLHISNFAIVRALEIDWQTGMSTITGETGAGKSIAIDALSLCLGERADATVVRPGADKADIVATFDIGKLPQAQHWLEQQDLAMGSECIVRRVINNEGRSRGYINGVQVPAQQLKALGQYLLSIHGQHAHQQLLKPDYQRQLLDAFADNAPLRTQLKQCYQQWQALKLEYQQLQQSQQQREAQRQLLEYQVAELDQFAPVSDEFAQLEAEQSRLSHGQTLLSQSQQCIEQLYDSDEGSIYQALSMVNQQLEQLCQLDNSLSPLQQMLADALMQTEEASRELRRYADKVELDPERLQQIDDRMGQWLTLSRKHQLNIEQLPEFHQQLAGQLAALAGDDQRLVQLEAELTEAELHYQQFAGELHQQRQQAASKLSVLIANSMHELSMANSRFEINVQALSLEQASSHGWDQISFTVSTNPGQPLQPLAKVASGGELSRISLAVQVILADKITTPTLIFDEVDVGISGPVAAGVGKLLRQLGETTQIICVTHLPQVASQGHQQLFVEKYTDGQATETRMRRLNDEQRIGEIARLLAGENISASALANARELLCAPAV</sequence>
<keyword evidence="6" id="KW-0067">ATP-binding</keyword>
<comment type="similarity">
    <text evidence="2 9">Belongs to the RecN family.</text>
</comment>
<evidence type="ECO:0000313" key="12">
    <source>
        <dbReference type="Proteomes" id="UP000034228"/>
    </source>
</evidence>
<dbReference type="AlphaFoldDB" id="A0A0M2V9E2"/>
<proteinExistence type="inferred from homology"/>
<protein>
    <recommendedName>
        <fullName evidence="3 9">DNA repair protein RecN</fullName>
    </recommendedName>
    <alternativeName>
        <fullName evidence="8 9">Recombination protein N</fullName>
    </alternativeName>
</protein>
<dbReference type="OrthoDB" id="9806954at2"/>
<dbReference type="InterPro" id="IPR004604">
    <property type="entry name" value="DNA_recomb/repair_RecN"/>
</dbReference>
<evidence type="ECO:0000256" key="3">
    <source>
        <dbReference type="ARBA" id="ARBA00021315"/>
    </source>
</evidence>
<evidence type="ECO:0000256" key="7">
    <source>
        <dbReference type="ARBA" id="ARBA00023204"/>
    </source>
</evidence>
<dbReference type="CDD" id="cd03241">
    <property type="entry name" value="ABC_RecN"/>
    <property type="match status" value="2"/>
</dbReference>
<dbReference type="PIRSF" id="PIRSF003128">
    <property type="entry name" value="RecN"/>
    <property type="match status" value="1"/>
</dbReference>
<evidence type="ECO:0000256" key="5">
    <source>
        <dbReference type="ARBA" id="ARBA00022763"/>
    </source>
</evidence>
<reference evidence="11 12" key="1">
    <citation type="submission" date="2015-03" db="EMBL/GenBank/DDBJ databases">
        <title>Draft genome sequences of two protease-producing strains of Arsukibacterium isolated from two cold and alkaline environments.</title>
        <authorList>
            <person name="Lylloff J.E."/>
            <person name="Skov L.B."/>
            <person name="Jepsen M."/>
            <person name="Hallin P.F."/>
            <person name="Sorensen S.J."/>
            <person name="Stougaard P."/>
            <person name="Glaring M.A."/>
        </authorList>
    </citation>
    <scope>NUCLEOTIDE SEQUENCE [LARGE SCALE GENOMIC DNA]</scope>
    <source>
        <strain evidence="11 12">GCM72</strain>
    </source>
</reference>
<evidence type="ECO:0000256" key="2">
    <source>
        <dbReference type="ARBA" id="ARBA00009441"/>
    </source>
</evidence>
<dbReference type="FunFam" id="3.40.50.300:FF:000319">
    <property type="entry name" value="DNA repair protein RecN"/>
    <property type="match status" value="1"/>
</dbReference>
<dbReference type="PANTHER" id="PTHR11059">
    <property type="entry name" value="DNA REPAIR PROTEIN RECN"/>
    <property type="match status" value="1"/>
</dbReference>
<dbReference type="EMBL" id="LAHO01000001">
    <property type="protein sequence ID" value="KKO47206.1"/>
    <property type="molecule type" value="Genomic_DNA"/>
</dbReference>
<dbReference type="FunFam" id="3.40.50.300:FF:000356">
    <property type="entry name" value="DNA repair protein RecN"/>
    <property type="match status" value="1"/>
</dbReference>
<evidence type="ECO:0000256" key="9">
    <source>
        <dbReference type="PIRNR" id="PIRNR003128"/>
    </source>
</evidence>
<dbReference type="NCBIfam" id="TIGR00634">
    <property type="entry name" value="recN"/>
    <property type="match status" value="1"/>
</dbReference>
<keyword evidence="7 9" id="KW-0234">DNA repair</keyword>
<organism evidence="11 12">
    <name type="scientific">Arsukibacterium ikkense</name>
    <dbReference type="NCBI Taxonomy" id="336831"/>
    <lineage>
        <taxon>Bacteria</taxon>
        <taxon>Pseudomonadati</taxon>
        <taxon>Pseudomonadota</taxon>
        <taxon>Gammaproteobacteria</taxon>
        <taxon>Chromatiales</taxon>
        <taxon>Chromatiaceae</taxon>
        <taxon>Arsukibacterium</taxon>
    </lineage>
</organism>
<dbReference type="RefSeq" id="WP_046555735.1">
    <property type="nucleotide sequence ID" value="NZ_LAHO01000001.1"/>
</dbReference>
<dbReference type="Gene3D" id="3.40.50.300">
    <property type="entry name" value="P-loop containing nucleotide triphosphate hydrolases"/>
    <property type="match status" value="2"/>
</dbReference>
<name>A0A0M2V9E2_9GAMM</name>
<dbReference type="Proteomes" id="UP000034228">
    <property type="component" value="Unassembled WGS sequence"/>
</dbReference>
<keyword evidence="12" id="KW-1185">Reference proteome</keyword>
<evidence type="ECO:0000313" key="11">
    <source>
        <dbReference type="EMBL" id="KKO47206.1"/>
    </source>
</evidence>
<dbReference type="InterPro" id="IPR003395">
    <property type="entry name" value="RecF/RecN/SMC_N"/>
</dbReference>
<dbReference type="GO" id="GO:0006310">
    <property type="term" value="P:DNA recombination"/>
    <property type="evidence" value="ECO:0007669"/>
    <property type="project" value="InterPro"/>
</dbReference>
<dbReference type="STRING" id="336831.WG68_00715"/>
<accession>A0A0M2V9E2</accession>
<evidence type="ECO:0000256" key="8">
    <source>
        <dbReference type="ARBA" id="ARBA00033408"/>
    </source>
</evidence>
<gene>
    <name evidence="11" type="ORF">WG68_00715</name>
</gene>
<dbReference type="GO" id="GO:0043590">
    <property type="term" value="C:bacterial nucleoid"/>
    <property type="evidence" value="ECO:0007669"/>
    <property type="project" value="TreeGrafter"/>
</dbReference>
<dbReference type="GO" id="GO:0006281">
    <property type="term" value="P:DNA repair"/>
    <property type="evidence" value="ECO:0007669"/>
    <property type="project" value="UniProtKB-KW"/>
</dbReference>
<dbReference type="Pfam" id="PF02463">
    <property type="entry name" value="SMC_N"/>
    <property type="match status" value="1"/>
</dbReference>
<dbReference type="SUPFAM" id="SSF52540">
    <property type="entry name" value="P-loop containing nucleoside triphosphate hydrolases"/>
    <property type="match status" value="2"/>
</dbReference>
<comment type="caution">
    <text evidence="11">The sequence shown here is derived from an EMBL/GenBank/DDBJ whole genome shotgun (WGS) entry which is preliminary data.</text>
</comment>